<dbReference type="SUPFAM" id="SSF52833">
    <property type="entry name" value="Thioredoxin-like"/>
    <property type="match status" value="1"/>
</dbReference>
<keyword evidence="4" id="KW-0812">Transmembrane</keyword>
<dbReference type="GO" id="GO:0005783">
    <property type="term" value="C:endoplasmic reticulum"/>
    <property type="evidence" value="ECO:0007669"/>
    <property type="project" value="TreeGrafter"/>
</dbReference>
<dbReference type="EMBL" id="DQ864852">
    <property type="protein sequence ID" value="ABI14267.1"/>
    <property type="molecule type" value="mRNA"/>
</dbReference>
<feature type="region of interest" description="Disordered" evidence="3">
    <location>
        <begin position="1"/>
        <end position="39"/>
    </location>
</feature>
<protein>
    <submittedName>
        <fullName evidence="6">Thioredoxin-like protein</fullName>
    </submittedName>
</protein>
<evidence type="ECO:0000256" key="3">
    <source>
        <dbReference type="SAM" id="MobiDB-lite"/>
    </source>
</evidence>
<evidence type="ECO:0000256" key="2">
    <source>
        <dbReference type="ARBA" id="ARBA00022729"/>
    </source>
</evidence>
<feature type="transmembrane region" description="Helical" evidence="4">
    <location>
        <begin position="44"/>
        <end position="68"/>
    </location>
</feature>
<dbReference type="PROSITE" id="PS51352">
    <property type="entry name" value="THIOREDOXIN_2"/>
    <property type="match status" value="1"/>
</dbReference>
<dbReference type="InterPro" id="IPR013766">
    <property type="entry name" value="Thioredoxin_domain"/>
</dbReference>
<dbReference type="Pfam" id="PF00085">
    <property type="entry name" value="Thioredoxin"/>
    <property type="match status" value="1"/>
</dbReference>
<dbReference type="GO" id="GO:0003756">
    <property type="term" value="F:protein disulfide isomerase activity"/>
    <property type="evidence" value="ECO:0007669"/>
    <property type="project" value="TreeGrafter"/>
</dbReference>
<evidence type="ECO:0000313" key="6">
    <source>
        <dbReference type="EMBL" id="ABI14267.1"/>
    </source>
</evidence>
<accession>A3E3K0</accession>
<dbReference type="InterPro" id="IPR017937">
    <property type="entry name" value="Thioredoxin_CS"/>
</dbReference>
<evidence type="ECO:0000256" key="1">
    <source>
        <dbReference type="ARBA" id="ARBA00006347"/>
    </source>
</evidence>
<keyword evidence="4" id="KW-1133">Transmembrane helix</keyword>
<feature type="domain" description="Thioredoxin" evidence="5">
    <location>
        <begin position="77"/>
        <end position="192"/>
    </location>
</feature>
<dbReference type="PANTHER" id="PTHR45672">
    <property type="entry name" value="PROTEIN DISULFIDE-ISOMERASE C17H9.14C-RELATED"/>
    <property type="match status" value="1"/>
</dbReference>
<dbReference type="AlphaFoldDB" id="A3E3K0"/>
<evidence type="ECO:0000256" key="4">
    <source>
        <dbReference type="SAM" id="Phobius"/>
    </source>
</evidence>
<dbReference type="Gene3D" id="3.40.30.10">
    <property type="entry name" value="Glutaredoxin"/>
    <property type="match status" value="1"/>
</dbReference>
<name>A3E3K0_PFIPI</name>
<comment type="similarity">
    <text evidence="1">Belongs to the protein disulfide isomerase family.</text>
</comment>
<dbReference type="CDD" id="cd02961">
    <property type="entry name" value="PDI_a_family"/>
    <property type="match status" value="1"/>
</dbReference>
<organism evidence="6">
    <name type="scientific">Pfiesteria piscicida</name>
    <name type="common">Phantom dinoflagellate</name>
    <dbReference type="NCBI Taxonomy" id="71001"/>
    <lineage>
        <taxon>Eukaryota</taxon>
        <taxon>Sar</taxon>
        <taxon>Alveolata</taxon>
        <taxon>Dinophyceae</taxon>
        <taxon>Peridiniales</taxon>
        <taxon>Pfiesteriaceae</taxon>
        <taxon>Pfiesteria</taxon>
    </lineage>
</organism>
<dbReference type="GO" id="GO:0006457">
    <property type="term" value="P:protein folding"/>
    <property type="evidence" value="ECO:0007669"/>
    <property type="project" value="TreeGrafter"/>
</dbReference>
<dbReference type="PANTHER" id="PTHR45672:SF3">
    <property type="entry name" value="THIOREDOXIN DOMAIN-CONTAINING PROTEIN 5"/>
    <property type="match status" value="1"/>
</dbReference>
<keyword evidence="2" id="KW-0732">Signal</keyword>
<dbReference type="InterPro" id="IPR036249">
    <property type="entry name" value="Thioredoxin-like_sf"/>
</dbReference>
<feature type="compositionally biased region" description="Basic and acidic residues" evidence="3">
    <location>
        <begin position="28"/>
        <end position="39"/>
    </location>
</feature>
<sequence length="296" mass="33304">MADADRASTLVEDTALGHEGDATSATQEKQERQQQREPKELEGIAAGDICLIVIVVSLLLFFVGFVAYQLDAPLPWHLVGLGPPEHELTKLTWDERTEAKDVFVKFYAPWCGHCKATKADWEQLRQDYSNSSFVKVAEVNCIGQGRSLCQQVGIKSFPTLKYGDASDMEGLRDYKGARTYQALSEFAASQFGPRCGPNYMDLCSTEEKQKVKELLAMDVSKLKELTDEKMSEVKKVEGRFDKVKEDFAADYNRASKEKDAKKAKIKESLDFLRAIIKMEAVEERNPFENVPPNSEL</sequence>
<dbReference type="InterPro" id="IPR051063">
    <property type="entry name" value="PDI"/>
</dbReference>
<dbReference type="PROSITE" id="PS00194">
    <property type="entry name" value="THIOREDOXIN_1"/>
    <property type="match status" value="1"/>
</dbReference>
<proteinExistence type="evidence at transcript level"/>
<evidence type="ECO:0000259" key="5">
    <source>
        <dbReference type="PROSITE" id="PS51352"/>
    </source>
</evidence>
<reference evidence="6" key="1">
    <citation type="journal article" date="2007" name="Proc. Natl. Acad. Sci. U.S.A.">
        <title>Spliced leader RNA trans-splicing in dinoflagellates.</title>
        <authorList>
            <person name="Zhang H."/>
            <person name="Hou Y."/>
            <person name="Miranda L."/>
            <person name="Campbell D.A."/>
            <person name="Sturm N.R."/>
            <person name="Gaasterland T."/>
            <person name="Lin S."/>
        </authorList>
    </citation>
    <scope>NUCLEOTIDE SEQUENCE</scope>
</reference>
<keyword evidence="4" id="KW-0472">Membrane</keyword>